<dbReference type="Proteomes" id="UP001204524">
    <property type="component" value="Unassembled WGS sequence"/>
</dbReference>
<evidence type="ECO:0000313" key="1">
    <source>
        <dbReference type="EMBL" id="MCP3421351.1"/>
    </source>
</evidence>
<organism evidence="1 2">
    <name type="scientific">Nocardioides pinisoli</name>
    <dbReference type="NCBI Taxonomy" id="2950279"/>
    <lineage>
        <taxon>Bacteria</taxon>
        <taxon>Bacillati</taxon>
        <taxon>Actinomycetota</taxon>
        <taxon>Actinomycetes</taxon>
        <taxon>Propionibacteriales</taxon>
        <taxon>Nocardioidaceae</taxon>
        <taxon>Nocardioides</taxon>
    </lineage>
</organism>
<comment type="caution">
    <text evidence="1">The sequence shown here is derived from an EMBL/GenBank/DDBJ whole genome shotgun (WGS) entry which is preliminary data.</text>
</comment>
<proteinExistence type="predicted"/>
<accession>A0ABT1KUC6</accession>
<reference evidence="1 2" key="1">
    <citation type="submission" date="2022-06" db="EMBL/GenBank/DDBJ databases">
        <authorList>
            <person name="So Y."/>
        </authorList>
    </citation>
    <scope>NUCLEOTIDE SEQUENCE [LARGE SCALE GENOMIC DNA]</scope>
    <source>
        <strain evidence="1 2">STR3</strain>
    </source>
</reference>
<sequence>MSAHVRSNPAFDRLLEDAIPALLAGAHRRDEPPVDGGRWPVSVVCVPDETTRDVLAGVMDEAVTCAGPGHFETGRQDASHFTVRALEPYRAAASAHEPVTDGWISSLEDVGRESPPVRLRLTGVTLSVGGVMVQAEPVDDGPWELMRRLRAALGSLAWFEDQVLAGSVTASALAAVVLRSRNRAYRRIEAEETADVDADGIPDVYER</sequence>
<protein>
    <recommendedName>
        <fullName evidence="3">2'-5' RNA ligase family protein</fullName>
    </recommendedName>
</protein>
<dbReference type="EMBL" id="JANARS010000002">
    <property type="protein sequence ID" value="MCP3421351.1"/>
    <property type="molecule type" value="Genomic_DNA"/>
</dbReference>
<evidence type="ECO:0008006" key="3">
    <source>
        <dbReference type="Google" id="ProtNLM"/>
    </source>
</evidence>
<gene>
    <name evidence="1" type="ORF">NCI01_06050</name>
</gene>
<evidence type="ECO:0000313" key="2">
    <source>
        <dbReference type="Proteomes" id="UP001204524"/>
    </source>
</evidence>
<name>A0ABT1KUC6_9ACTN</name>
<keyword evidence="2" id="KW-1185">Reference proteome</keyword>
<dbReference type="RefSeq" id="WP_254180569.1">
    <property type="nucleotide sequence ID" value="NZ_JANARS010000002.1"/>
</dbReference>